<proteinExistence type="predicted"/>
<evidence type="ECO:0000313" key="1">
    <source>
        <dbReference type="EMBL" id="KAI2383948.1"/>
    </source>
</evidence>
<sequence>MSELPTPNLIFQFNNYISTALGIENILRLLQALSQILATQPTVDVLEVEHWRILGRQFSLGRRYFRYFQFLTYFRNAWDTFSGKHESVSRRGRAALSIEVCMLSSYGIYLLLEAFTILDALGVHSTEWSRMMLVEANKFWFYAILFSILSNVWQIICAQLTLDTSQLGGHEERRGGNASLNSSKSKKSKKSGAEGSITGQSKRTELHPKASSLARNLIVNGCDLLMPGAFVGWIDVSPLVVSSAMVLSTVLVGRDRWVKAQGKM</sequence>
<name>A0ACB8USZ6_9EURO</name>
<organism evidence="1">
    <name type="scientific">Ophidiomyces ophidiicola</name>
    <dbReference type="NCBI Taxonomy" id="1387563"/>
    <lineage>
        <taxon>Eukaryota</taxon>
        <taxon>Fungi</taxon>
        <taxon>Dikarya</taxon>
        <taxon>Ascomycota</taxon>
        <taxon>Pezizomycotina</taxon>
        <taxon>Eurotiomycetes</taxon>
        <taxon>Eurotiomycetidae</taxon>
        <taxon>Onygenales</taxon>
        <taxon>Onygenaceae</taxon>
        <taxon>Ophidiomyces</taxon>
    </lineage>
</organism>
<comment type="caution">
    <text evidence="1">The sequence shown here is derived from an EMBL/GenBank/DDBJ whole genome shotgun (WGS) entry which is preliminary data.</text>
</comment>
<reference evidence="1" key="1">
    <citation type="journal article" date="2022" name="bioRxiv">
        <title>Population genetic analysis of Ophidiomyces ophidiicola, the causative agent of snake fungal disease, indicates recent introductions to the USA.</title>
        <authorList>
            <person name="Ladner J.T."/>
            <person name="Palmer J.M."/>
            <person name="Ettinger C.L."/>
            <person name="Stajich J.E."/>
            <person name="Farrell T.M."/>
            <person name="Glorioso B.M."/>
            <person name="Lawson B."/>
            <person name="Price S.J."/>
            <person name="Stengle A.G."/>
            <person name="Grear D.A."/>
            <person name="Lorch J.M."/>
        </authorList>
    </citation>
    <scope>NUCLEOTIDE SEQUENCE</scope>
    <source>
        <strain evidence="1">NWHC 24266-5</strain>
    </source>
</reference>
<gene>
    <name evidence="1" type="ORF">LOY88_004945</name>
</gene>
<dbReference type="EMBL" id="JALBCA010000081">
    <property type="protein sequence ID" value="KAI2383948.1"/>
    <property type="molecule type" value="Genomic_DNA"/>
</dbReference>
<protein>
    <submittedName>
        <fullName evidence="1">Uncharacterized protein</fullName>
    </submittedName>
</protein>
<accession>A0ACB8USZ6</accession>